<keyword evidence="2" id="KW-1185">Reference proteome</keyword>
<sequence>MTSILPLASAKGGVLQYMGDTSGIRRIGFEPNRKDIVSVITGDMKCKAVDVITGFQMVVQADQGGLVSGSDRAWSQQAGCLLGGTGAWQSTMKRPSSRTS</sequence>
<accession>A0AA43QT16</accession>
<dbReference type="EMBL" id="JAPUFD010000013">
    <property type="protein sequence ID" value="MDI1491044.1"/>
    <property type="molecule type" value="Genomic_DNA"/>
</dbReference>
<dbReference type="Proteomes" id="UP001161017">
    <property type="component" value="Unassembled WGS sequence"/>
</dbReference>
<organism evidence="1 2">
    <name type="scientific">Ramalina farinacea</name>
    <dbReference type="NCBI Taxonomy" id="258253"/>
    <lineage>
        <taxon>Eukaryota</taxon>
        <taxon>Fungi</taxon>
        <taxon>Dikarya</taxon>
        <taxon>Ascomycota</taxon>
        <taxon>Pezizomycotina</taxon>
        <taxon>Lecanoromycetes</taxon>
        <taxon>OSLEUM clade</taxon>
        <taxon>Lecanoromycetidae</taxon>
        <taxon>Lecanorales</taxon>
        <taxon>Lecanorineae</taxon>
        <taxon>Ramalinaceae</taxon>
        <taxon>Ramalina</taxon>
    </lineage>
</organism>
<evidence type="ECO:0000313" key="2">
    <source>
        <dbReference type="Proteomes" id="UP001161017"/>
    </source>
</evidence>
<dbReference type="AlphaFoldDB" id="A0AA43QT16"/>
<reference evidence="1" key="1">
    <citation type="journal article" date="2023" name="Genome Biol. Evol.">
        <title>First Whole Genome Sequence and Flow Cytometry Genome Size Data for the Lichen-Forming Fungus Ramalina farinacea (Ascomycota).</title>
        <authorList>
            <person name="Llewellyn T."/>
            <person name="Mian S."/>
            <person name="Hill R."/>
            <person name="Leitch I.J."/>
            <person name="Gaya E."/>
        </authorList>
    </citation>
    <scope>NUCLEOTIDE SEQUENCE</scope>
    <source>
        <strain evidence="1">LIQ254RAFAR</strain>
    </source>
</reference>
<protein>
    <submittedName>
        <fullName evidence="1">Uncharacterized protein</fullName>
    </submittedName>
</protein>
<proteinExistence type="predicted"/>
<name>A0AA43QT16_9LECA</name>
<gene>
    <name evidence="1" type="ORF">OHK93_002249</name>
</gene>
<comment type="caution">
    <text evidence="1">The sequence shown here is derived from an EMBL/GenBank/DDBJ whole genome shotgun (WGS) entry which is preliminary data.</text>
</comment>
<evidence type="ECO:0000313" key="1">
    <source>
        <dbReference type="EMBL" id="MDI1491044.1"/>
    </source>
</evidence>